<sequence length="373" mass="42823">MKYFNSYQKDDTMEFKINLQLFTEEKTEKPTPKKIKESREKGQVLQSKEVNSAFILLGAFVALNLLATYIGITLRSFTINLYEEYLNVDYLFSIKNINGLLLVTLYNLFKVVLPIGFVCLLIGVIASYLQIGYLFTTKTLAIKFSKLNPVEGFKRMFSMKSIVELVKSIIKILLIGFVVYRYSINQLNAIFNTIVMDVEVIVNTIKEITINLGLRAGIVLLVIAILDYYYQKYDYGKNLKMSKQEIKEEFKQTEGNPQIKSKIKEKQRQAAMRRMMQDVPKADVIITNPTHYAIAIQYDSHQFAAPKILAKGKDLIAENIKKIAKENNLPIIENKPLARTLYSTVEVGEFIPPELYQAVAEILAYVYQINNRI</sequence>
<keyword evidence="6 12" id="KW-0812">Transmembrane</keyword>
<dbReference type="NCBIfam" id="TIGR00328">
    <property type="entry name" value="flhB"/>
    <property type="match status" value="1"/>
</dbReference>
<evidence type="ECO:0000256" key="5">
    <source>
        <dbReference type="ARBA" id="ARBA00022475"/>
    </source>
</evidence>
<evidence type="ECO:0000313" key="13">
    <source>
        <dbReference type="EMBL" id="SDK45900.1"/>
    </source>
</evidence>
<dbReference type="Pfam" id="PF01312">
    <property type="entry name" value="Bac_export_2"/>
    <property type="match status" value="1"/>
</dbReference>
<evidence type="ECO:0000313" key="14">
    <source>
        <dbReference type="Proteomes" id="UP000198718"/>
    </source>
</evidence>
<evidence type="ECO:0000256" key="11">
    <source>
        <dbReference type="ARBA" id="ARBA00023225"/>
    </source>
</evidence>
<keyword evidence="13" id="KW-0282">Flagellum</keyword>
<gene>
    <name evidence="12" type="primary">flhB</name>
    <name evidence="13" type="ORF">SAMN05660472_01343</name>
</gene>
<dbReference type="EMBL" id="FNFP01000002">
    <property type="protein sequence ID" value="SDK45900.1"/>
    <property type="molecule type" value="Genomic_DNA"/>
</dbReference>
<dbReference type="STRING" id="393762.SAMN05660472_01343"/>
<comment type="similarity">
    <text evidence="2 12">Belongs to the type III secretion exporter family.</text>
</comment>
<feature type="transmembrane region" description="Helical" evidence="12">
    <location>
        <begin position="212"/>
        <end position="230"/>
    </location>
</feature>
<dbReference type="Proteomes" id="UP000198718">
    <property type="component" value="Unassembled WGS sequence"/>
</dbReference>
<name>A0A1G9C2K2_9FIRM</name>
<dbReference type="SUPFAM" id="SSF160544">
    <property type="entry name" value="EscU C-terminal domain-like"/>
    <property type="match status" value="1"/>
</dbReference>
<dbReference type="FunFam" id="3.40.1690.10:FF:000001">
    <property type="entry name" value="Flagellar biosynthetic protein FlhB"/>
    <property type="match status" value="1"/>
</dbReference>
<keyword evidence="9 12" id="KW-1133">Transmembrane helix</keyword>
<dbReference type="GO" id="GO:0044780">
    <property type="term" value="P:bacterial-type flagellum assembly"/>
    <property type="evidence" value="ECO:0007669"/>
    <property type="project" value="InterPro"/>
</dbReference>
<keyword evidence="13" id="KW-0966">Cell projection</keyword>
<comment type="subcellular location">
    <subcellularLocation>
        <location evidence="1">Cell membrane</location>
        <topology evidence="1">Multi-pass membrane protein</topology>
    </subcellularLocation>
</comment>
<dbReference type="PANTHER" id="PTHR30531">
    <property type="entry name" value="FLAGELLAR BIOSYNTHETIC PROTEIN FLHB"/>
    <property type="match status" value="1"/>
</dbReference>
<evidence type="ECO:0000256" key="6">
    <source>
        <dbReference type="ARBA" id="ARBA00022692"/>
    </source>
</evidence>
<dbReference type="PANTHER" id="PTHR30531:SF12">
    <property type="entry name" value="FLAGELLAR BIOSYNTHETIC PROTEIN FLHB"/>
    <property type="match status" value="1"/>
</dbReference>
<feature type="transmembrane region" description="Helical" evidence="12">
    <location>
        <begin position="162"/>
        <end position="182"/>
    </location>
</feature>
<comment type="function">
    <text evidence="12">Required for formation of the rod structure in the basal body of the flagellar apparatus. Together with FliI and FliH, may constitute the export apparatus of flagellin.</text>
</comment>
<protein>
    <recommendedName>
        <fullName evidence="3 12">Flagellar biosynthetic protein FlhB</fullName>
    </recommendedName>
</protein>
<evidence type="ECO:0000256" key="12">
    <source>
        <dbReference type="RuleBase" id="RU364091"/>
    </source>
</evidence>
<keyword evidence="4 12" id="KW-0813">Transport</keyword>
<keyword evidence="13" id="KW-0969">Cilium</keyword>
<evidence type="ECO:0000256" key="8">
    <source>
        <dbReference type="ARBA" id="ARBA00022927"/>
    </source>
</evidence>
<dbReference type="Gene3D" id="3.40.1690.10">
    <property type="entry name" value="secretion proteins EscU"/>
    <property type="match status" value="1"/>
</dbReference>
<dbReference type="PRINTS" id="PR00950">
    <property type="entry name" value="TYPE3IMSPROT"/>
</dbReference>
<dbReference type="InterPro" id="IPR006136">
    <property type="entry name" value="FlhB"/>
</dbReference>
<dbReference type="Gene3D" id="6.10.250.2080">
    <property type="match status" value="1"/>
</dbReference>
<dbReference type="InterPro" id="IPR006135">
    <property type="entry name" value="T3SS_substrate_exporter"/>
</dbReference>
<dbReference type="RefSeq" id="WP_244269485.1">
    <property type="nucleotide sequence ID" value="NZ_FNFP01000002.1"/>
</dbReference>
<keyword evidence="11 12" id="KW-1006">Bacterial flagellum protein export</keyword>
<evidence type="ECO:0000256" key="10">
    <source>
        <dbReference type="ARBA" id="ARBA00023136"/>
    </source>
</evidence>
<evidence type="ECO:0000256" key="1">
    <source>
        <dbReference type="ARBA" id="ARBA00004651"/>
    </source>
</evidence>
<evidence type="ECO:0000256" key="9">
    <source>
        <dbReference type="ARBA" id="ARBA00022989"/>
    </source>
</evidence>
<proteinExistence type="inferred from homology"/>
<dbReference type="GO" id="GO:0009306">
    <property type="term" value="P:protein secretion"/>
    <property type="evidence" value="ECO:0007669"/>
    <property type="project" value="InterPro"/>
</dbReference>
<keyword evidence="14" id="KW-1185">Reference proteome</keyword>
<reference evidence="13 14" key="1">
    <citation type="submission" date="2016-10" db="EMBL/GenBank/DDBJ databases">
        <authorList>
            <person name="de Groot N.N."/>
        </authorList>
    </citation>
    <scope>NUCLEOTIDE SEQUENCE [LARGE SCALE GENOMIC DNA]</scope>
    <source>
        <strain evidence="13 14">DSM 18346</strain>
    </source>
</reference>
<dbReference type="GO" id="GO:0005886">
    <property type="term" value="C:plasma membrane"/>
    <property type="evidence" value="ECO:0007669"/>
    <property type="project" value="UniProtKB-SubCell"/>
</dbReference>
<keyword evidence="8 12" id="KW-0653">Protein transport</keyword>
<organism evidence="13 14">
    <name type="scientific">Natronincola ferrireducens</name>
    <dbReference type="NCBI Taxonomy" id="393762"/>
    <lineage>
        <taxon>Bacteria</taxon>
        <taxon>Bacillati</taxon>
        <taxon>Bacillota</taxon>
        <taxon>Clostridia</taxon>
        <taxon>Peptostreptococcales</taxon>
        <taxon>Natronincolaceae</taxon>
        <taxon>Natronincola</taxon>
    </lineage>
</organism>
<accession>A0A1G9C2K2</accession>
<feature type="transmembrane region" description="Helical" evidence="12">
    <location>
        <begin position="115"/>
        <end position="136"/>
    </location>
</feature>
<evidence type="ECO:0000256" key="4">
    <source>
        <dbReference type="ARBA" id="ARBA00022448"/>
    </source>
</evidence>
<feature type="transmembrane region" description="Helical" evidence="12">
    <location>
        <begin position="53"/>
        <end position="74"/>
    </location>
</feature>
<keyword evidence="5 12" id="KW-1003">Cell membrane</keyword>
<evidence type="ECO:0000256" key="7">
    <source>
        <dbReference type="ARBA" id="ARBA00022795"/>
    </source>
</evidence>
<dbReference type="InterPro" id="IPR029025">
    <property type="entry name" value="T3SS_substrate_exporter_C"/>
</dbReference>
<keyword evidence="10 12" id="KW-0472">Membrane</keyword>
<keyword evidence="7 12" id="KW-1005">Bacterial flagellum biogenesis</keyword>
<evidence type="ECO:0000256" key="3">
    <source>
        <dbReference type="ARBA" id="ARBA00021622"/>
    </source>
</evidence>
<evidence type="ECO:0000256" key="2">
    <source>
        <dbReference type="ARBA" id="ARBA00010690"/>
    </source>
</evidence>
<dbReference type="AlphaFoldDB" id="A0A1G9C2K2"/>